<dbReference type="Pfam" id="PF00583">
    <property type="entry name" value="Acetyltransf_1"/>
    <property type="match status" value="1"/>
</dbReference>
<keyword evidence="3" id="KW-1185">Reference proteome</keyword>
<gene>
    <name evidence="2" type="ORF">J2Z35_000669</name>
</gene>
<feature type="domain" description="N-acetyltransferase" evidence="1">
    <location>
        <begin position="4"/>
        <end position="156"/>
    </location>
</feature>
<protein>
    <submittedName>
        <fullName evidence="2">GNAT superfamily N-acetyltransferase</fullName>
    </submittedName>
</protein>
<sequence length="286" mass="33906">MENFRLRQIAHEDFNDILDISKGIWDGADYMPLIFHKWVDDKEGYFMGVEDLSLNKIVAIGKYSIYPQKMGWLEGLRVHRDYRGKGLADMLHKYGMRHSIEDLKKGNVDKLGSCTHLTSEASKSMLLNQGFKIVQSHIMVSKPYDKGAKINTQRYEVKRFRPTLKEFMDIPYFKNRNNMFHIDFMFMEVCPKLYEQLIEMDVFWEINGKKGFIYFKKEPCFVALDEDIESIDMFSDYLHQKNKSDFAPYTTIHPDSKDLIESLKTMGYESICDWQPDYLFFEYKID</sequence>
<comment type="caution">
    <text evidence="2">The sequence shown here is derived from an EMBL/GenBank/DDBJ whole genome shotgun (WGS) entry which is preliminary data.</text>
</comment>
<dbReference type="EMBL" id="JAGGLI010000005">
    <property type="protein sequence ID" value="MBP2026877.1"/>
    <property type="molecule type" value="Genomic_DNA"/>
</dbReference>
<name>A0ABS4KGG5_9FIRM</name>
<organism evidence="2 3">
    <name type="scientific">Acetoanaerobium pronyense</name>
    <dbReference type="NCBI Taxonomy" id="1482736"/>
    <lineage>
        <taxon>Bacteria</taxon>
        <taxon>Bacillati</taxon>
        <taxon>Bacillota</taxon>
        <taxon>Clostridia</taxon>
        <taxon>Peptostreptococcales</taxon>
        <taxon>Filifactoraceae</taxon>
        <taxon>Acetoanaerobium</taxon>
    </lineage>
</organism>
<proteinExistence type="predicted"/>
<dbReference type="PANTHER" id="PTHR47403:SF6">
    <property type="entry name" value="N-ACETYLTRANSFERASE DOMAIN-CONTAINING PROTEIN"/>
    <property type="match status" value="1"/>
</dbReference>
<evidence type="ECO:0000313" key="2">
    <source>
        <dbReference type="EMBL" id="MBP2026877.1"/>
    </source>
</evidence>
<reference evidence="2 3" key="1">
    <citation type="submission" date="2021-03" db="EMBL/GenBank/DDBJ databases">
        <title>Genomic Encyclopedia of Type Strains, Phase IV (KMG-IV): sequencing the most valuable type-strain genomes for metagenomic binning, comparative biology and taxonomic classification.</title>
        <authorList>
            <person name="Goeker M."/>
        </authorList>
    </citation>
    <scope>NUCLEOTIDE SEQUENCE [LARGE SCALE GENOMIC DNA]</scope>
    <source>
        <strain evidence="2 3">DSM 27512</strain>
    </source>
</reference>
<accession>A0ABS4KGG5</accession>
<dbReference type="InterPro" id="IPR016181">
    <property type="entry name" value="Acyl_CoA_acyltransferase"/>
</dbReference>
<dbReference type="PANTHER" id="PTHR47403">
    <property type="entry name" value="LOC100145250 PROTEIN"/>
    <property type="match status" value="1"/>
</dbReference>
<dbReference type="Gene3D" id="3.40.630.30">
    <property type="match status" value="1"/>
</dbReference>
<dbReference type="InterPro" id="IPR000182">
    <property type="entry name" value="GNAT_dom"/>
</dbReference>
<evidence type="ECO:0000313" key="3">
    <source>
        <dbReference type="Proteomes" id="UP001314903"/>
    </source>
</evidence>
<dbReference type="CDD" id="cd04301">
    <property type="entry name" value="NAT_SF"/>
    <property type="match status" value="1"/>
</dbReference>
<evidence type="ECO:0000259" key="1">
    <source>
        <dbReference type="PROSITE" id="PS51186"/>
    </source>
</evidence>
<dbReference type="Proteomes" id="UP001314903">
    <property type="component" value="Unassembled WGS sequence"/>
</dbReference>
<dbReference type="RefSeq" id="WP_209659327.1">
    <property type="nucleotide sequence ID" value="NZ_JAGGLI010000005.1"/>
</dbReference>
<dbReference type="SUPFAM" id="SSF55729">
    <property type="entry name" value="Acyl-CoA N-acyltransferases (Nat)"/>
    <property type="match status" value="1"/>
</dbReference>
<dbReference type="PROSITE" id="PS51186">
    <property type="entry name" value="GNAT"/>
    <property type="match status" value="1"/>
</dbReference>